<accession>A0A494XJV6</accession>
<proteinExistence type="predicted"/>
<evidence type="ECO:0000256" key="4">
    <source>
        <dbReference type="SAM" id="SignalP"/>
    </source>
</evidence>
<keyword evidence="3" id="KW-0998">Cell outer membrane</keyword>
<dbReference type="Pfam" id="PF17287">
    <property type="entry name" value="POTRA_3"/>
    <property type="match status" value="1"/>
</dbReference>
<keyword evidence="9" id="KW-1185">Reference proteome</keyword>
<organism evidence="8 9">
    <name type="scientific">Trinickia fusca</name>
    <dbReference type="NCBI Taxonomy" id="2419777"/>
    <lineage>
        <taxon>Bacteria</taxon>
        <taxon>Pseudomonadati</taxon>
        <taxon>Pseudomonadota</taxon>
        <taxon>Betaproteobacteria</taxon>
        <taxon>Burkholderiales</taxon>
        <taxon>Burkholderiaceae</taxon>
        <taxon>Trinickia</taxon>
    </lineage>
</organism>
<dbReference type="InterPro" id="IPR051544">
    <property type="entry name" value="TPS_OM_transporter"/>
</dbReference>
<keyword evidence="2" id="KW-0812">Transmembrane</keyword>
<reference evidence="8 9" key="1">
    <citation type="submission" date="2018-10" db="EMBL/GenBank/DDBJ databases">
        <title>Paraburkholderia sp. 7MK8-2, isolated from soil.</title>
        <authorList>
            <person name="Gao Z.-H."/>
            <person name="Qiu L.-H."/>
        </authorList>
    </citation>
    <scope>NUCLEOTIDE SEQUENCE [LARGE SCALE GENOMIC DNA]</scope>
    <source>
        <strain evidence="8 9">7MK8-2</strain>
    </source>
</reference>
<dbReference type="PIRSF" id="PIRSF029745">
    <property type="entry name" value="FhaC"/>
    <property type="match status" value="1"/>
</dbReference>
<comment type="caution">
    <text evidence="8">The sequence shown here is derived from an EMBL/GenBank/DDBJ whole genome shotgun (WGS) entry which is preliminary data.</text>
</comment>
<feature type="domain" description="Haemolysin activator HlyB C-terminal" evidence="5">
    <location>
        <begin position="263"/>
        <end position="571"/>
    </location>
</feature>
<dbReference type="EMBL" id="RBZV01000004">
    <property type="protein sequence ID" value="RKP48364.1"/>
    <property type="molecule type" value="Genomic_DNA"/>
</dbReference>
<dbReference type="InterPro" id="IPR005565">
    <property type="entry name" value="Hemolysn_activator_HlyB_C"/>
</dbReference>
<gene>
    <name evidence="8" type="ORF">D7S89_13715</name>
</gene>
<dbReference type="PANTHER" id="PTHR34597">
    <property type="entry name" value="SLR1661 PROTEIN"/>
    <property type="match status" value="1"/>
</dbReference>
<dbReference type="Pfam" id="PF08479">
    <property type="entry name" value="POTRA_2"/>
    <property type="match status" value="1"/>
</dbReference>
<dbReference type="OrthoDB" id="290122at2"/>
<evidence type="ECO:0000256" key="3">
    <source>
        <dbReference type="ARBA" id="ARBA00023237"/>
    </source>
</evidence>
<dbReference type="RefSeq" id="WP_121278212.1">
    <property type="nucleotide sequence ID" value="NZ_RBZV01000004.1"/>
</dbReference>
<evidence type="ECO:0000313" key="8">
    <source>
        <dbReference type="EMBL" id="RKP48364.1"/>
    </source>
</evidence>
<evidence type="ECO:0000259" key="6">
    <source>
        <dbReference type="Pfam" id="PF08479"/>
    </source>
</evidence>
<dbReference type="GO" id="GO:0008320">
    <property type="term" value="F:protein transmembrane transporter activity"/>
    <property type="evidence" value="ECO:0007669"/>
    <property type="project" value="TreeGrafter"/>
</dbReference>
<dbReference type="GO" id="GO:0046819">
    <property type="term" value="P:protein secretion by the type V secretion system"/>
    <property type="evidence" value="ECO:0007669"/>
    <property type="project" value="TreeGrafter"/>
</dbReference>
<keyword evidence="1" id="KW-0472">Membrane</keyword>
<protein>
    <submittedName>
        <fullName evidence="8">ShlB/FhaC/HecB family hemolysin secretion/activation protein</fullName>
    </submittedName>
</protein>
<keyword evidence="1" id="KW-1134">Transmembrane beta strand</keyword>
<evidence type="ECO:0000259" key="7">
    <source>
        <dbReference type="Pfam" id="PF17287"/>
    </source>
</evidence>
<evidence type="ECO:0000259" key="5">
    <source>
        <dbReference type="Pfam" id="PF03865"/>
    </source>
</evidence>
<evidence type="ECO:0000256" key="1">
    <source>
        <dbReference type="ARBA" id="ARBA00022452"/>
    </source>
</evidence>
<feature type="signal peptide" evidence="4">
    <location>
        <begin position="1"/>
        <end position="27"/>
    </location>
</feature>
<dbReference type="AlphaFoldDB" id="A0A494XJV6"/>
<dbReference type="Pfam" id="PF03865">
    <property type="entry name" value="ShlB"/>
    <property type="match status" value="1"/>
</dbReference>
<feature type="chain" id="PRO_5019840489" evidence="4">
    <location>
        <begin position="28"/>
        <end position="612"/>
    </location>
</feature>
<name>A0A494XJV6_9BURK</name>
<dbReference type="GO" id="GO:0098046">
    <property type="term" value="C:type V protein secretion system complex"/>
    <property type="evidence" value="ECO:0007669"/>
    <property type="project" value="TreeGrafter"/>
</dbReference>
<evidence type="ECO:0000313" key="9">
    <source>
        <dbReference type="Proteomes" id="UP000280434"/>
    </source>
</evidence>
<feature type="domain" description="ShlB POTRA" evidence="7">
    <location>
        <begin position="189"/>
        <end position="258"/>
    </location>
</feature>
<feature type="domain" description="Polypeptide-transport-associated ShlB-type" evidence="6">
    <location>
        <begin position="124"/>
        <end position="185"/>
    </location>
</feature>
<sequence>MRAVQVFAKAVRLLPLTIGVAVLFAQAVRAQTAPAGTLPLSLGSPVRPIQDPGQQLIDEQRERARQQQLNQAPASITVAPSTTEMTLDIPLDTPVDQIAEPGPTFLVNHIRLVGRDGGAFISLPDVSQHELEAIIAPFSGHALGSHRINVLLKRLTDSFTSAGYVTTRALLAPQNLGGGTLVVTVQLGRIEAYTVNGKPVHRLKEMEKSSGGGLFTDAGYENAFPAGAGDLLRLDGIDEGVSQINRLRRNQAEVQILPGQALGNSIIAINNAPGDRVYYNLGVDNFGSEATGVTRYRAGIEADNLIGLQEAISLNYIDSIESNALVASMAVPYGRHTFSYTLSDSEYQQVIGTTALLYGRTLSHIAGWNYTLERTRADIVSIDATLSWRRSDRVVNDIALDPQHISVLRIGGNWLHKFELNGALGNVTLDAGLSQGLPWLEADHDAHGIARTDAHSQFSKLDATATFAVPLPSLGRAHFGYRGVLGGQYTNVALFGSEQLYLGGMDSIRGFRSGELAADRGFYSRNELAWIDMPAWRNGRLEPYAFLDAGKANLIATSGFPSLVGVGAGMRVQWQWRGQLLSGEVLAGRPLTQPSVLGQKATLILGTLNYTY</sequence>
<dbReference type="InterPro" id="IPR027282">
    <property type="entry name" value="TPS"/>
</dbReference>
<dbReference type="InterPro" id="IPR035251">
    <property type="entry name" value="ShlB_POTRA"/>
</dbReference>
<dbReference type="Gene3D" id="2.40.160.50">
    <property type="entry name" value="membrane protein fhac: a member of the omp85/tpsb transporter family"/>
    <property type="match status" value="1"/>
</dbReference>
<evidence type="ECO:0000256" key="2">
    <source>
        <dbReference type="ARBA" id="ARBA00022692"/>
    </source>
</evidence>
<dbReference type="PANTHER" id="PTHR34597:SF3">
    <property type="entry name" value="OUTER MEMBRANE TRANSPORTER CDIB"/>
    <property type="match status" value="1"/>
</dbReference>
<dbReference type="Proteomes" id="UP000280434">
    <property type="component" value="Unassembled WGS sequence"/>
</dbReference>
<dbReference type="Gene3D" id="3.10.20.310">
    <property type="entry name" value="membrane protein fhac"/>
    <property type="match status" value="1"/>
</dbReference>
<dbReference type="InterPro" id="IPR013686">
    <property type="entry name" value="Polypept-transport_assoc_ShlB"/>
</dbReference>
<keyword evidence="4" id="KW-0732">Signal</keyword>